<dbReference type="EMBL" id="BPLR01015794">
    <property type="protein sequence ID" value="GIY78772.1"/>
    <property type="molecule type" value="Genomic_DNA"/>
</dbReference>
<protein>
    <submittedName>
        <fullName evidence="2">Uncharacterized protein</fullName>
    </submittedName>
</protein>
<gene>
    <name evidence="2" type="ORF">CEXT_628451</name>
</gene>
<dbReference type="AlphaFoldDB" id="A0AAV4W7Q2"/>
<comment type="caution">
    <text evidence="2">The sequence shown here is derived from an EMBL/GenBank/DDBJ whole genome shotgun (WGS) entry which is preliminary data.</text>
</comment>
<feature type="compositionally biased region" description="Basic residues" evidence="1">
    <location>
        <begin position="72"/>
        <end position="82"/>
    </location>
</feature>
<dbReference type="Proteomes" id="UP001054945">
    <property type="component" value="Unassembled WGS sequence"/>
</dbReference>
<reference evidence="2 3" key="1">
    <citation type="submission" date="2021-06" db="EMBL/GenBank/DDBJ databases">
        <title>Caerostris extrusa draft genome.</title>
        <authorList>
            <person name="Kono N."/>
            <person name="Arakawa K."/>
        </authorList>
    </citation>
    <scope>NUCLEOTIDE SEQUENCE [LARGE SCALE GENOMIC DNA]</scope>
</reference>
<feature type="compositionally biased region" description="Polar residues" evidence="1">
    <location>
        <begin position="43"/>
        <end position="57"/>
    </location>
</feature>
<name>A0AAV4W7Q2_CAEEX</name>
<accession>A0AAV4W7Q2</accession>
<evidence type="ECO:0000313" key="2">
    <source>
        <dbReference type="EMBL" id="GIY78772.1"/>
    </source>
</evidence>
<evidence type="ECO:0000313" key="3">
    <source>
        <dbReference type="Proteomes" id="UP001054945"/>
    </source>
</evidence>
<keyword evidence="3" id="KW-1185">Reference proteome</keyword>
<proteinExistence type="predicted"/>
<feature type="region of interest" description="Disordered" evidence="1">
    <location>
        <begin position="43"/>
        <end position="82"/>
    </location>
</feature>
<organism evidence="2 3">
    <name type="scientific">Caerostris extrusa</name>
    <name type="common">Bark spider</name>
    <name type="synonym">Caerostris bankana</name>
    <dbReference type="NCBI Taxonomy" id="172846"/>
    <lineage>
        <taxon>Eukaryota</taxon>
        <taxon>Metazoa</taxon>
        <taxon>Ecdysozoa</taxon>
        <taxon>Arthropoda</taxon>
        <taxon>Chelicerata</taxon>
        <taxon>Arachnida</taxon>
        <taxon>Araneae</taxon>
        <taxon>Araneomorphae</taxon>
        <taxon>Entelegynae</taxon>
        <taxon>Araneoidea</taxon>
        <taxon>Araneidae</taxon>
        <taxon>Caerostris</taxon>
    </lineage>
</organism>
<sequence length="82" mass="9447">MEPPARLKVRSSPPDGAISMIQSMERNFPGKLFTSINLPMEQSSRWSHQHDSNSPQMEPSAYSKHEEDLNLKMRRLPTTHSR</sequence>
<evidence type="ECO:0000256" key="1">
    <source>
        <dbReference type="SAM" id="MobiDB-lite"/>
    </source>
</evidence>